<protein>
    <submittedName>
        <fullName evidence="2">ABC transmembrane type-1 domain-containing protein</fullName>
    </submittedName>
</protein>
<accession>A0AC34QP94</accession>
<name>A0AC34QP94_9BILA</name>
<proteinExistence type="predicted"/>
<evidence type="ECO:0000313" key="1">
    <source>
        <dbReference type="Proteomes" id="UP000887576"/>
    </source>
</evidence>
<dbReference type="Proteomes" id="UP000887576">
    <property type="component" value="Unplaced"/>
</dbReference>
<sequence>MAISAFYGNWLIDHDALKLPGYLFVVCNTLIPASIRLAQLPAQFTALGSFQKVGRSLKLVSQTVEGVKIENEAEVEEKRKKFLVGYVKAEIGAPKERLHHHKSPALYRVRRKALSLWYLYFAGFLFAGMVGVGAAAVTKMNGNMFEFYNKPQIQIYFPRGIRHAWQYVTVGFSILVSGALMGAVFGFNSETSVGQLRWDLFNVAANGFLEKPGLVTLLTKFTGQCKSAFDNRLATFLIGILSVICGILSNIHKGLIYSFLTSVAYGLQTVTQFFFFRFVEIHGNHSRKAVLKRGQKLVAKIESIPASEFDERQHEISKEHNRFLSFEFHKMSSNVVAQAIKFSFTVALPQVTQSFAYSIGTYLIFDDQIRPLQVYKILGTIHASVAAVANAATFPNDIHACRLAAQHIDEVIPLANFSIEDGSRKSSTSSNDSNDSEE</sequence>
<evidence type="ECO:0000313" key="2">
    <source>
        <dbReference type="WBParaSite" id="JU765_v2.g18069.t2"/>
    </source>
</evidence>
<reference evidence="2" key="1">
    <citation type="submission" date="2022-11" db="UniProtKB">
        <authorList>
            <consortium name="WormBaseParasite"/>
        </authorList>
    </citation>
    <scope>IDENTIFICATION</scope>
</reference>
<organism evidence="1 2">
    <name type="scientific">Panagrolaimus sp. JU765</name>
    <dbReference type="NCBI Taxonomy" id="591449"/>
    <lineage>
        <taxon>Eukaryota</taxon>
        <taxon>Metazoa</taxon>
        <taxon>Ecdysozoa</taxon>
        <taxon>Nematoda</taxon>
        <taxon>Chromadorea</taxon>
        <taxon>Rhabditida</taxon>
        <taxon>Tylenchina</taxon>
        <taxon>Panagrolaimomorpha</taxon>
        <taxon>Panagrolaimoidea</taxon>
        <taxon>Panagrolaimidae</taxon>
        <taxon>Panagrolaimus</taxon>
    </lineage>
</organism>
<dbReference type="WBParaSite" id="JU765_v2.g18069.t2">
    <property type="protein sequence ID" value="JU765_v2.g18069.t2"/>
    <property type="gene ID" value="JU765_v2.g18069"/>
</dbReference>